<accession>A0A2L0HLQ1</accession>
<organism evidence="1 2">
    <name type="scientific">Microbacterium phage Aubergine</name>
    <dbReference type="NCBI Taxonomy" id="2079577"/>
    <lineage>
        <taxon>Viruses</taxon>
        <taxon>Duplodnaviria</taxon>
        <taxon>Heunggongvirae</taxon>
        <taxon>Uroviricota</taxon>
        <taxon>Caudoviricetes</taxon>
        <taxon>Ilzatvirus</taxon>
        <taxon>Ilzatvirus ilzat</taxon>
    </lineage>
</organism>
<gene>
    <name evidence="1" type="primary">46</name>
    <name evidence="1" type="ORF">PBI_AUBERGINE_46</name>
</gene>
<protein>
    <submittedName>
        <fullName evidence="1">Thymidylate kinase</fullName>
    </submittedName>
</protein>
<keyword evidence="1" id="KW-0418">Kinase</keyword>
<reference evidence="2" key="1">
    <citation type="submission" date="2018-01" db="EMBL/GenBank/DDBJ databases">
        <authorList>
            <person name="Gaut B.S."/>
            <person name="Morton B.R."/>
            <person name="Clegg M.T."/>
            <person name="Duvall M.R."/>
        </authorList>
    </citation>
    <scope>NUCLEOTIDE SEQUENCE [LARGE SCALE GENOMIC DNA]</scope>
</reference>
<dbReference type="EMBL" id="MG839015">
    <property type="protein sequence ID" value="AUX82633.1"/>
    <property type="molecule type" value="Genomic_DNA"/>
</dbReference>
<evidence type="ECO:0000313" key="1">
    <source>
        <dbReference type="EMBL" id="AUX82633.1"/>
    </source>
</evidence>
<dbReference type="Proteomes" id="UP000241884">
    <property type="component" value="Segment"/>
</dbReference>
<evidence type="ECO:0000313" key="2">
    <source>
        <dbReference type="Proteomes" id="UP000241884"/>
    </source>
</evidence>
<keyword evidence="1" id="KW-0808">Transferase</keyword>
<dbReference type="GO" id="GO:0016301">
    <property type="term" value="F:kinase activity"/>
    <property type="evidence" value="ECO:0007669"/>
    <property type="project" value="UniProtKB-KW"/>
</dbReference>
<name>A0A2L0HLQ1_9CAUD</name>
<sequence>MLIAFEGPDEVGKSTSAQNLSHNGKPVYNANVHNYAAVKADLANEPEVVQTFDRIDWFTHLVYRLSLPEFEWNDERVRTVFAMPDTHLVVKVHRITDEGNIAAGVEAVGEGYEPGNLDLVTQTYLHSVNLLASLNFMRNFNLFKTITVMEVYNDPASGTFEQKVILISAPGWDRLYDIDSVVDDATLLEFLRYADQRIG</sequence>
<proteinExistence type="predicted"/>